<dbReference type="RefSeq" id="WP_039753415.1">
    <property type="nucleotide sequence ID" value="NZ_JTCM02000013.1"/>
</dbReference>
<dbReference type="EMBL" id="JTCM02000013">
    <property type="protein sequence ID" value="NEU72762.1"/>
    <property type="molecule type" value="Genomic_DNA"/>
</dbReference>
<dbReference type="Proteomes" id="UP000031549">
    <property type="component" value="Unassembled WGS sequence"/>
</dbReference>
<dbReference type="InterPro" id="IPR025478">
    <property type="entry name" value="COP23"/>
</dbReference>
<proteinExistence type="predicted"/>
<sequence length="185" mass="20463">MRQKLFGQVLTGLTRLFSITVLISATVTALGNQPSYAEGTSFFCGKSKYQNKTVPATYARTQDGRQILMLRWISDDSFPPPWTAQQRCYKVSHRFQRSYDNGTLKYLTAGVIKKQSVVCAIANQSDTCTDSNLLFTLKPGTKPSAVLLKLLDRRGLAAGRVLNESGGDELTIDIDAYLQELGSEK</sequence>
<gene>
    <name evidence="1" type="ORF">PI95_009330</name>
</gene>
<reference evidence="1 2" key="1">
    <citation type="journal article" date="2015" name="Genome Announc.">
        <title>Draft Genome Sequence of Cyanobacterium Hassallia byssoidea Strain VB512170, Isolated from Monuments in India.</title>
        <authorList>
            <person name="Singh D."/>
            <person name="Chandrababunaidu M.M."/>
            <person name="Panda A."/>
            <person name="Sen D."/>
            <person name="Bhattacharyya S."/>
            <person name="Adhikary S.P."/>
            <person name="Tripathy S."/>
        </authorList>
    </citation>
    <scope>NUCLEOTIDE SEQUENCE [LARGE SCALE GENOMIC DNA]</scope>
    <source>
        <strain evidence="1 2">VB512170</strain>
    </source>
</reference>
<accession>A0A846H5X6</accession>
<dbReference type="AlphaFoldDB" id="A0A846H5X6"/>
<protein>
    <submittedName>
        <fullName evidence="1">Uncharacterized protein</fullName>
    </submittedName>
</protein>
<dbReference type="Pfam" id="PF14218">
    <property type="entry name" value="COP23"/>
    <property type="match status" value="1"/>
</dbReference>
<organism evidence="1 2">
    <name type="scientific">Hassallia byssoidea VB512170</name>
    <dbReference type="NCBI Taxonomy" id="1304833"/>
    <lineage>
        <taxon>Bacteria</taxon>
        <taxon>Bacillati</taxon>
        <taxon>Cyanobacteriota</taxon>
        <taxon>Cyanophyceae</taxon>
        <taxon>Nostocales</taxon>
        <taxon>Tolypothrichaceae</taxon>
        <taxon>Hassallia</taxon>
    </lineage>
</organism>
<evidence type="ECO:0000313" key="1">
    <source>
        <dbReference type="EMBL" id="NEU72762.1"/>
    </source>
</evidence>
<comment type="caution">
    <text evidence="1">The sequence shown here is derived from an EMBL/GenBank/DDBJ whole genome shotgun (WGS) entry which is preliminary data.</text>
</comment>
<keyword evidence="2" id="KW-1185">Reference proteome</keyword>
<evidence type="ECO:0000313" key="2">
    <source>
        <dbReference type="Proteomes" id="UP000031549"/>
    </source>
</evidence>
<name>A0A846H5X6_9CYAN</name>